<feature type="transmembrane region" description="Helical" evidence="2">
    <location>
        <begin position="6"/>
        <end position="25"/>
    </location>
</feature>
<feature type="compositionally biased region" description="Polar residues" evidence="1">
    <location>
        <begin position="501"/>
        <end position="519"/>
    </location>
</feature>
<feature type="compositionally biased region" description="Polar residues" evidence="1">
    <location>
        <begin position="451"/>
        <end position="461"/>
    </location>
</feature>
<dbReference type="InParanoid" id="T0Q485"/>
<feature type="transmembrane region" description="Helical" evidence="2">
    <location>
        <begin position="177"/>
        <end position="198"/>
    </location>
</feature>
<evidence type="ECO:0000256" key="1">
    <source>
        <dbReference type="SAM" id="MobiDB-lite"/>
    </source>
</evidence>
<keyword evidence="2" id="KW-1133">Transmembrane helix</keyword>
<feature type="region of interest" description="Disordered" evidence="1">
    <location>
        <begin position="444"/>
        <end position="519"/>
    </location>
</feature>
<keyword evidence="2" id="KW-0472">Membrane</keyword>
<organism evidence="3 4">
    <name type="scientific">Saprolegnia diclina (strain VS20)</name>
    <dbReference type="NCBI Taxonomy" id="1156394"/>
    <lineage>
        <taxon>Eukaryota</taxon>
        <taxon>Sar</taxon>
        <taxon>Stramenopiles</taxon>
        <taxon>Oomycota</taxon>
        <taxon>Saprolegniomycetes</taxon>
        <taxon>Saprolegniales</taxon>
        <taxon>Saprolegniaceae</taxon>
        <taxon>Saprolegnia</taxon>
    </lineage>
</organism>
<feature type="transmembrane region" description="Helical" evidence="2">
    <location>
        <begin position="219"/>
        <end position="239"/>
    </location>
</feature>
<dbReference type="OrthoDB" id="10476651at2759"/>
<feature type="transmembrane region" description="Helical" evidence="2">
    <location>
        <begin position="51"/>
        <end position="71"/>
    </location>
</feature>
<evidence type="ECO:0008006" key="5">
    <source>
        <dbReference type="Google" id="ProtNLM"/>
    </source>
</evidence>
<dbReference type="Proteomes" id="UP000030762">
    <property type="component" value="Unassembled WGS sequence"/>
</dbReference>
<name>T0Q485_SAPDV</name>
<dbReference type="VEuPathDB" id="FungiDB:SDRG_14068"/>
<feature type="transmembrane region" description="Helical" evidence="2">
    <location>
        <begin position="91"/>
        <end position="114"/>
    </location>
</feature>
<evidence type="ECO:0000256" key="2">
    <source>
        <dbReference type="SAM" id="Phobius"/>
    </source>
</evidence>
<dbReference type="GeneID" id="19954795"/>
<protein>
    <recommendedName>
        <fullName evidence="5">RGS domain-containing protein</fullName>
    </recommendedName>
</protein>
<evidence type="ECO:0000313" key="4">
    <source>
        <dbReference type="Proteomes" id="UP000030762"/>
    </source>
</evidence>
<dbReference type="RefSeq" id="XP_008618394.1">
    <property type="nucleotide sequence ID" value="XM_008620172.1"/>
</dbReference>
<keyword evidence="4" id="KW-1185">Reference proteome</keyword>
<evidence type="ECO:0000313" key="3">
    <source>
        <dbReference type="EMBL" id="EQC28245.1"/>
    </source>
</evidence>
<feature type="transmembrane region" description="Helical" evidence="2">
    <location>
        <begin position="135"/>
        <end position="157"/>
    </location>
</feature>
<keyword evidence="2" id="KW-0812">Transmembrane</keyword>
<proteinExistence type="predicted"/>
<accession>T0Q485</accession>
<sequence>MVEAHAAPLLVVSACYLVLPIELLWRPSHTLPPTSSNQGIKYRWYLRCMRLATALCVLVCVGLPVVIIAGSDWPCATLFALRVVIPSCTTGLVLIAHISVLLAWSMTNLFAQLADPRAPSRVVLRQLQSLRTHVAPARFFCASTTFFIVVLSPYLFVDPPIFALDVATCQGDARYHAIATTQLVPSFITTVLACIVGCRYRRAIDDPSMGFIKAYVRTLCSALVTSLLLLLVGVAPAHWTLWRYYVDDIAVTWLHFAVVGVFLHSHRAVGYGNKVLATGPHISSVASVAGVEYDRTTVAADLAEFLSDPDHYDHFLGFCLARHEVNEVLAWKVIAHYRHETIPAAMVYDECMGPGAVLITAIGRDLGPRTLAALAAPLPNTLDEIFAELSYKLLLHVGDALLPSYRRSAKQWDVFVQRSSIIKRYQQPTQAVLGESASNLALRASSERESNNSCQSTTNGPRSFRLGDVVTPEALGLPATPSPPPRAVAPKLSKDRRENTLARQSTQDILRGIQTQCSP</sequence>
<reference evidence="3 4" key="1">
    <citation type="submission" date="2012-04" db="EMBL/GenBank/DDBJ databases">
        <title>The Genome Sequence of Saprolegnia declina VS20.</title>
        <authorList>
            <consortium name="The Broad Institute Genome Sequencing Platform"/>
            <person name="Russ C."/>
            <person name="Nusbaum C."/>
            <person name="Tyler B."/>
            <person name="van West P."/>
            <person name="Dieguez-Uribeondo J."/>
            <person name="de Bruijn I."/>
            <person name="Tripathy S."/>
            <person name="Jiang R."/>
            <person name="Young S.K."/>
            <person name="Zeng Q."/>
            <person name="Gargeya S."/>
            <person name="Fitzgerald M."/>
            <person name="Haas B."/>
            <person name="Abouelleil A."/>
            <person name="Alvarado L."/>
            <person name="Arachchi H.M."/>
            <person name="Berlin A."/>
            <person name="Chapman S.B."/>
            <person name="Goldberg J."/>
            <person name="Griggs A."/>
            <person name="Gujja S."/>
            <person name="Hansen M."/>
            <person name="Howarth C."/>
            <person name="Imamovic A."/>
            <person name="Larimer J."/>
            <person name="McCowen C."/>
            <person name="Montmayeur A."/>
            <person name="Murphy C."/>
            <person name="Neiman D."/>
            <person name="Pearson M."/>
            <person name="Priest M."/>
            <person name="Roberts A."/>
            <person name="Saif S."/>
            <person name="Shea T."/>
            <person name="Sisk P."/>
            <person name="Sykes S."/>
            <person name="Wortman J."/>
            <person name="Nusbaum C."/>
            <person name="Birren B."/>
        </authorList>
    </citation>
    <scope>NUCLEOTIDE SEQUENCE [LARGE SCALE GENOMIC DNA]</scope>
    <source>
        <strain evidence="3 4">VS20</strain>
    </source>
</reference>
<dbReference type="EMBL" id="JH767197">
    <property type="protein sequence ID" value="EQC28245.1"/>
    <property type="molecule type" value="Genomic_DNA"/>
</dbReference>
<gene>
    <name evidence="3" type="ORF">SDRG_14068</name>
</gene>
<dbReference type="AlphaFoldDB" id="T0Q485"/>